<dbReference type="AlphaFoldDB" id="A0A841DIV4"/>
<dbReference type="RefSeq" id="WP_184948692.1">
    <property type="nucleotide sequence ID" value="NZ_BAAAWZ010000001.1"/>
</dbReference>
<keyword evidence="1" id="KW-0732">Signal</keyword>
<evidence type="ECO:0000313" key="3">
    <source>
        <dbReference type="Proteomes" id="UP000562352"/>
    </source>
</evidence>
<evidence type="ECO:0000313" key="2">
    <source>
        <dbReference type="EMBL" id="MBB5968005.1"/>
    </source>
</evidence>
<feature type="signal peptide" evidence="1">
    <location>
        <begin position="1"/>
        <end position="30"/>
    </location>
</feature>
<proteinExistence type="predicted"/>
<reference evidence="2 3" key="1">
    <citation type="submission" date="2020-08" db="EMBL/GenBank/DDBJ databases">
        <title>Genomic Encyclopedia of Type Strains, Phase III (KMG-III): the genomes of soil and plant-associated and newly described type strains.</title>
        <authorList>
            <person name="Whitman W."/>
        </authorList>
    </citation>
    <scope>NUCLEOTIDE SEQUENCE [LARGE SCALE GENOMIC DNA]</scope>
    <source>
        <strain evidence="2 3">CECT 3303</strain>
    </source>
</reference>
<sequence length="300" mass="32464">MRRWIAAVTTTATAAAVFAPALLASTPAHAASKSPVSGLKRQFVAGHGVKVKETTTTRRTSPQEGPYLSRFHTKGTYQFGSSGVIASDLTQWFDGRDLPPEMREMAEPTRTITLRKASYMSEGFFYDLPEGKRWLRSSGSFGPGMLVTQMINVLEPATLKGLLATATSTRRGVKLDGASTTMHKGTLTVARLYAVSPSFRVMYGGKPRGASAQLNIDWKLWQDAKQRTRKLVSTYTESDTSLHTSGRTAVTSTVTFSGWGAKTAITAPPAASVLDIEDWNPGEDMAAMPELSTPLPGRSR</sequence>
<evidence type="ECO:0000256" key="1">
    <source>
        <dbReference type="SAM" id="SignalP"/>
    </source>
</evidence>
<accession>A0A841DIV4</accession>
<gene>
    <name evidence="2" type="ORF">FHS22_007323</name>
</gene>
<feature type="chain" id="PRO_5032891763" evidence="1">
    <location>
        <begin position="31"/>
        <end position="300"/>
    </location>
</feature>
<dbReference type="EMBL" id="JACHJJ010000045">
    <property type="protein sequence ID" value="MBB5968005.1"/>
    <property type="molecule type" value="Genomic_DNA"/>
</dbReference>
<keyword evidence="3" id="KW-1185">Reference proteome</keyword>
<dbReference type="Gene3D" id="2.50.20.20">
    <property type="match status" value="1"/>
</dbReference>
<organism evidence="2 3">
    <name type="scientific">Planomonospora venezuelensis</name>
    <dbReference type="NCBI Taxonomy" id="1999"/>
    <lineage>
        <taxon>Bacteria</taxon>
        <taxon>Bacillati</taxon>
        <taxon>Actinomycetota</taxon>
        <taxon>Actinomycetes</taxon>
        <taxon>Streptosporangiales</taxon>
        <taxon>Streptosporangiaceae</taxon>
        <taxon>Planomonospora</taxon>
    </lineage>
</organism>
<name>A0A841DIV4_PLAVE</name>
<dbReference type="Proteomes" id="UP000562352">
    <property type="component" value="Unassembled WGS sequence"/>
</dbReference>
<comment type="caution">
    <text evidence="2">The sequence shown here is derived from an EMBL/GenBank/DDBJ whole genome shotgun (WGS) entry which is preliminary data.</text>
</comment>
<protein>
    <submittedName>
        <fullName evidence="2">Uncharacterized protein</fullName>
    </submittedName>
</protein>